<organism evidence="2 3">
    <name type="scientific">Caenorhabditis briggsae</name>
    <dbReference type="NCBI Taxonomy" id="6238"/>
    <lineage>
        <taxon>Eukaryota</taxon>
        <taxon>Metazoa</taxon>
        <taxon>Ecdysozoa</taxon>
        <taxon>Nematoda</taxon>
        <taxon>Chromadorea</taxon>
        <taxon>Rhabditida</taxon>
        <taxon>Rhabditina</taxon>
        <taxon>Rhabditomorpha</taxon>
        <taxon>Rhabditoidea</taxon>
        <taxon>Rhabditidae</taxon>
        <taxon>Peloderinae</taxon>
        <taxon>Caenorhabditis</taxon>
    </lineage>
</organism>
<keyword evidence="3" id="KW-1185">Reference proteome</keyword>
<evidence type="ECO:0000256" key="1">
    <source>
        <dbReference type="SAM" id="Phobius"/>
    </source>
</evidence>
<keyword evidence="1" id="KW-0472">Membrane</keyword>
<keyword evidence="1" id="KW-0812">Transmembrane</keyword>
<dbReference type="AlphaFoldDB" id="A0AAE9F7T8"/>
<evidence type="ECO:0000313" key="3">
    <source>
        <dbReference type="Proteomes" id="UP000829354"/>
    </source>
</evidence>
<evidence type="ECO:0000313" key="2">
    <source>
        <dbReference type="EMBL" id="UMM36383.1"/>
    </source>
</evidence>
<dbReference type="InterPro" id="IPR019429">
    <property type="entry name" value="7TM_GPCR_serpentine_rcpt_Sri"/>
</dbReference>
<feature type="transmembrane region" description="Helical" evidence="1">
    <location>
        <begin position="26"/>
        <end position="51"/>
    </location>
</feature>
<keyword evidence="1" id="KW-1133">Transmembrane helix</keyword>
<dbReference type="Proteomes" id="UP000829354">
    <property type="component" value="Chromosome V"/>
</dbReference>
<accession>A0AAE9F7T8</accession>
<dbReference type="Pfam" id="PF10327">
    <property type="entry name" value="7TM_GPCR_Sri"/>
    <property type="match status" value="1"/>
</dbReference>
<proteinExistence type="predicted"/>
<gene>
    <name evidence="2" type="ORF">L5515_008560</name>
</gene>
<protein>
    <submittedName>
        <fullName evidence="2">Uncharacterized protein</fullName>
    </submittedName>
</protein>
<sequence>MIDKKYPMYRHQFEMLPNFGYYELNAMILTSVIMIIGGCIQSTLTVSLLAFQMLVLRFVSNLEEIKFSF</sequence>
<reference evidence="2 3" key="1">
    <citation type="submission" date="2022-04" db="EMBL/GenBank/DDBJ databases">
        <title>Chromosome-level reference genomes for two strains of Caenorhabditis briggsae: an improved platform for comparative genomics.</title>
        <authorList>
            <person name="Stevens L."/>
            <person name="Andersen E."/>
        </authorList>
    </citation>
    <scope>NUCLEOTIDE SEQUENCE [LARGE SCALE GENOMIC DNA]</scope>
    <source>
        <strain evidence="2">VX34</strain>
        <tissue evidence="2">Whole-organism</tissue>
    </source>
</reference>
<dbReference type="EMBL" id="CP092624">
    <property type="protein sequence ID" value="UMM36383.1"/>
    <property type="molecule type" value="Genomic_DNA"/>
</dbReference>
<name>A0AAE9F7T8_CAEBR</name>